<dbReference type="Gene3D" id="3.20.20.80">
    <property type="entry name" value="Glycosidases"/>
    <property type="match status" value="1"/>
</dbReference>
<dbReference type="Pfam" id="PF00128">
    <property type="entry name" value="Alpha-amylase"/>
    <property type="match status" value="1"/>
</dbReference>
<dbReference type="FunFam" id="3.90.400.10:FF:000002">
    <property type="entry name" value="Sucrose isomerase"/>
    <property type="match status" value="1"/>
</dbReference>
<evidence type="ECO:0000313" key="5">
    <source>
        <dbReference type="EMBL" id="QND73072.1"/>
    </source>
</evidence>
<dbReference type="Pfam" id="PF11941">
    <property type="entry name" value="DUF3459"/>
    <property type="match status" value="1"/>
</dbReference>
<name>A0A7G6U240_9BRAD</name>
<dbReference type="InterPro" id="IPR006047">
    <property type="entry name" value="GH13_cat_dom"/>
</dbReference>
<dbReference type="EMBL" id="CP050292">
    <property type="protein sequence ID" value="QND73072.1"/>
    <property type="molecule type" value="Genomic_DNA"/>
</dbReference>
<organism evidence="5 6">
    <name type="scientific">Tardiphaga robiniae</name>
    <dbReference type="NCBI Taxonomy" id="943830"/>
    <lineage>
        <taxon>Bacteria</taxon>
        <taxon>Pseudomonadati</taxon>
        <taxon>Pseudomonadota</taxon>
        <taxon>Alphaproteobacteria</taxon>
        <taxon>Hyphomicrobiales</taxon>
        <taxon>Nitrobacteraceae</taxon>
        <taxon>Tardiphaga</taxon>
    </lineage>
</organism>
<gene>
    <name evidence="5" type="ORF">HB776_19075</name>
</gene>
<dbReference type="RefSeq" id="WP_184511929.1">
    <property type="nucleotide sequence ID" value="NZ_CP050292.1"/>
</dbReference>
<evidence type="ECO:0000259" key="4">
    <source>
        <dbReference type="SMART" id="SM00642"/>
    </source>
</evidence>
<dbReference type="PANTHER" id="PTHR10357">
    <property type="entry name" value="ALPHA-AMYLASE FAMILY MEMBER"/>
    <property type="match status" value="1"/>
</dbReference>
<dbReference type="InterPro" id="IPR017853">
    <property type="entry name" value="GH"/>
</dbReference>
<dbReference type="CDD" id="cd11331">
    <property type="entry name" value="AmyAc_OligoGlu_like"/>
    <property type="match status" value="1"/>
</dbReference>
<dbReference type="GO" id="GO:0009313">
    <property type="term" value="P:oligosaccharide catabolic process"/>
    <property type="evidence" value="ECO:0007669"/>
    <property type="project" value="TreeGrafter"/>
</dbReference>
<dbReference type="Proteomes" id="UP000515291">
    <property type="component" value="Chromosome"/>
</dbReference>
<keyword evidence="2" id="KW-0378">Hydrolase</keyword>
<dbReference type="PANTHER" id="PTHR10357:SF179">
    <property type="entry name" value="NEUTRAL AND BASIC AMINO ACID TRANSPORT PROTEIN RBAT"/>
    <property type="match status" value="1"/>
</dbReference>
<dbReference type="InterPro" id="IPR045857">
    <property type="entry name" value="O16G_dom_2"/>
</dbReference>
<evidence type="ECO:0000256" key="1">
    <source>
        <dbReference type="ARBA" id="ARBA00008061"/>
    </source>
</evidence>
<evidence type="ECO:0000256" key="2">
    <source>
        <dbReference type="ARBA" id="ARBA00022801"/>
    </source>
</evidence>
<evidence type="ECO:0000313" key="6">
    <source>
        <dbReference type="Proteomes" id="UP000515291"/>
    </source>
</evidence>
<proteinExistence type="inferred from homology"/>
<dbReference type="InterPro" id="IPR022567">
    <property type="entry name" value="DUF3459"/>
</dbReference>
<dbReference type="GO" id="GO:0004556">
    <property type="term" value="F:alpha-amylase activity"/>
    <property type="evidence" value="ECO:0007669"/>
    <property type="project" value="TreeGrafter"/>
</dbReference>
<dbReference type="AlphaFoldDB" id="A0A7G6U240"/>
<dbReference type="InterPro" id="IPR013780">
    <property type="entry name" value="Glyco_hydro_b"/>
</dbReference>
<evidence type="ECO:0000256" key="3">
    <source>
        <dbReference type="ARBA" id="ARBA00023295"/>
    </source>
</evidence>
<accession>A0A7G6U240</accession>
<feature type="domain" description="Glycosyl hydrolase family 13 catalytic" evidence="4">
    <location>
        <begin position="16"/>
        <end position="394"/>
    </location>
</feature>
<comment type="similarity">
    <text evidence="1">Belongs to the glycosyl hydrolase 13 family.</text>
</comment>
<protein>
    <submittedName>
        <fullName evidence="5">DUF3459 domain-containing protein</fullName>
    </submittedName>
</protein>
<dbReference type="SUPFAM" id="SSF51011">
    <property type="entry name" value="Glycosyl hydrolase domain"/>
    <property type="match status" value="1"/>
</dbReference>
<sequence>MATAATVWWQAGTIYQIYPRSFQDSNGDGIGDLAGIVGRLPYLRQLGIDAIWLSPIFPSPMADFGYDISDYIGIDPIFGTSADFDALVAAAHGHGLKIILDLVPNHTSDQHPWFVESRSSRDNPKRDWYIWHDPKPDGSAPTNWMSEFGGSSWQYDEATGQYYYHAFLDKQPDLNWRNPAVRNAIYEVMRFWMRRGVDGFRVDVIWHLIKDEEFRDNPTNPSFTAGRPPHEAFLPLYSTDRPETLDVVVEMRRVVDEFDDRVLIGEIYLPFDRLVAYYGSDLSGAHLPFNFALLSAPWNTFAIGELIARYEAALPLGAWPNWVLGNHDRPRVASRVGMAQARVAAMLLLTLRGTPTLYYGDEIGMKQVPIAPDQVQDPFEKNVPGIGLGRDGCRTPMQWGATEHAGFTTGEPWLPLDTDYHHQNAAALAADPHSILSLYVKLIDLRKHMPELVFGGYEPVDAEGDVLAYRRVYDAQTVLIALNLSGEPASLHVGGGEILLATGLDRHGENVSGALELSGNEGVIVRLR</sequence>
<dbReference type="KEGG" id="trb:HB776_19075"/>
<keyword evidence="3" id="KW-0326">Glycosidase</keyword>
<dbReference type="SMART" id="SM00642">
    <property type="entry name" value="Aamy"/>
    <property type="match status" value="1"/>
</dbReference>
<dbReference type="Gene3D" id="3.90.400.10">
    <property type="entry name" value="Oligo-1,6-glucosidase, Domain 2"/>
    <property type="match status" value="1"/>
</dbReference>
<reference evidence="6" key="1">
    <citation type="journal article" date="2020" name="Mol. Plant Microbe">
        <title>Rhizobial microsymbionts of the narrowly endemic Oxytropis species growing in Kamchatka are characterized by significant genetic diversity and possess a set of genes that are associated with T3SS and T6SS secretion systems and can affect the development of symbiosis.</title>
        <authorList>
            <person name="Safronova V."/>
            <person name="Guro P."/>
            <person name="Sazanova A."/>
            <person name="Kuznetsova I."/>
            <person name="Belimov A."/>
            <person name="Yakubov V."/>
            <person name="Chirak E."/>
            <person name="Afonin A."/>
            <person name="Gogolev Y."/>
            <person name="Andronov E."/>
            <person name="Tikhonovich I."/>
        </authorList>
    </citation>
    <scope>NUCLEOTIDE SEQUENCE [LARGE SCALE GENOMIC DNA]</scope>
    <source>
        <strain evidence="6">581</strain>
    </source>
</reference>
<dbReference type="SUPFAM" id="SSF51445">
    <property type="entry name" value="(Trans)glycosidases"/>
    <property type="match status" value="1"/>
</dbReference>
<dbReference type="Gene3D" id="2.60.40.1180">
    <property type="entry name" value="Golgi alpha-mannosidase II"/>
    <property type="match status" value="1"/>
</dbReference>